<sequence length="72" mass="7700">MMGRIAAIVITGAVLAGCTERGGLRGEIPFPEGYALMPGDRERWAAMNDAERRRALAFISTGATIQSSMEAE</sequence>
<name>A0A1N6E716_9RHOB</name>
<dbReference type="OrthoDB" id="7868254at2"/>
<evidence type="ECO:0000313" key="1">
    <source>
        <dbReference type="EMBL" id="SIN78783.1"/>
    </source>
</evidence>
<protein>
    <submittedName>
        <fullName evidence="1">Uncharacterized protein</fullName>
    </submittedName>
</protein>
<dbReference type="PROSITE" id="PS51257">
    <property type="entry name" value="PROKAR_LIPOPROTEIN"/>
    <property type="match status" value="1"/>
</dbReference>
<dbReference type="Proteomes" id="UP000184932">
    <property type="component" value="Unassembled WGS sequence"/>
</dbReference>
<accession>A0A1N6E716</accession>
<gene>
    <name evidence="1" type="ORF">SAMN05444002_0405</name>
</gene>
<dbReference type="RefSeq" id="WP_074254593.1">
    <property type="nucleotide sequence ID" value="NZ_FSRL01000001.1"/>
</dbReference>
<keyword evidence="2" id="KW-1185">Reference proteome</keyword>
<evidence type="ECO:0000313" key="2">
    <source>
        <dbReference type="Proteomes" id="UP000184932"/>
    </source>
</evidence>
<proteinExistence type="predicted"/>
<organism evidence="1 2">
    <name type="scientific">Vannielia litorea</name>
    <dbReference type="NCBI Taxonomy" id="1217970"/>
    <lineage>
        <taxon>Bacteria</taxon>
        <taxon>Pseudomonadati</taxon>
        <taxon>Pseudomonadota</taxon>
        <taxon>Alphaproteobacteria</taxon>
        <taxon>Rhodobacterales</taxon>
        <taxon>Paracoccaceae</taxon>
        <taxon>Vannielia</taxon>
    </lineage>
</organism>
<dbReference type="STRING" id="1217970.SAMN05444002_0405"/>
<dbReference type="AlphaFoldDB" id="A0A1N6E716"/>
<reference evidence="2" key="1">
    <citation type="submission" date="2016-11" db="EMBL/GenBank/DDBJ databases">
        <authorList>
            <person name="Varghese N."/>
            <person name="Submissions S."/>
        </authorList>
    </citation>
    <scope>NUCLEOTIDE SEQUENCE [LARGE SCALE GENOMIC DNA]</scope>
    <source>
        <strain evidence="2">DSM 29440</strain>
    </source>
</reference>
<dbReference type="EMBL" id="FSRL01000001">
    <property type="protein sequence ID" value="SIN78783.1"/>
    <property type="molecule type" value="Genomic_DNA"/>
</dbReference>